<name>A0A1L9PSQ9_ASPVE</name>
<dbReference type="VEuPathDB" id="FungiDB:ASPVEDRAFT_789753"/>
<proteinExistence type="predicted"/>
<sequence length="213" mass="23521">MPFFRKETPSHSTSSSPETKQRSLRSLFNRTPRAPVKQPTQTQTQTQTHTRQASADQQPNSSLSPSQSTSEAQFQWEDIDPPAEYNYLAPSNQSQTTLSTTPHHHQQLSQIEIASTDPSMLSHSPSNSSLPGYNDVSGAVVVDADGYPRFLTPQEEEDRKDTLQRAVRERMMGLPRRTDFNWEASDGPVLPRYECEPPARAGVGPTGVAGGGK</sequence>
<accession>A0A1L9PSQ9</accession>
<feature type="compositionally biased region" description="Low complexity" evidence="1">
    <location>
        <begin position="38"/>
        <end position="70"/>
    </location>
</feature>
<feature type="region of interest" description="Disordered" evidence="1">
    <location>
        <begin position="1"/>
        <end position="108"/>
    </location>
</feature>
<evidence type="ECO:0000256" key="1">
    <source>
        <dbReference type="SAM" id="MobiDB-lite"/>
    </source>
</evidence>
<organism evidence="2 3">
    <name type="scientific">Aspergillus versicolor CBS 583.65</name>
    <dbReference type="NCBI Taxonomy" id="1036611"/>
    <lineage>
        <taxon>Eukaryota</taxon>
        <taxon>Fungi</taxon>
        <taxon>Dikarya</taxon>
        <taxon>Ascomycota</taxon>
        <taxon>Pezizomycotina</taxon>
        <taxon>Eurotiomycetes</taxon>
        <taxon>Eurotiomycetidae</taxon>
        <taxon>Eurotiales</taxon>
        <taxon>Aspergillaceae</taxon>
        <taxon>Aspergillus</taxon>
        <taxon>Aspergillus subgen. Nidulantes</taxon>
    </lineage>
</organism>
<dbReference type="EMBL" id="KV878131">
    <property type="protein sequence ID" value="OJJ04476.1"/>
    <property type="molecule type" value="Genomic_DNA"/>
</dbReference>
<dbReference type="AlphaFoldDB" id="A0A1L9PSQ9"/>
<evidence type="ECO:0000313" key="3">
    <source>
        <dbReference type="Proteomes" id="UP000184073"/>
    </source>
</evidence>
<gene>
    <name evidence="2" type="ORF">ASPVEDRAFT_789753</name>
</gene>
<keyword evidence="3" id="KW-1185">Reference proteome</keyword>
<reference evidence="3" key="1">
    <citation type="journal article" date="2017" name="Genome Biol.">
        <title>Comparative genomics reveals high biological diversity and specific adaptations in the industrially and medically important fungal genus Aspergillus.</title>
        <authorList>
            <person name="de Vries R.P."/>
            <person name="Riley R."/>
            <person name="Wiebenga A."/>
            <person name="Aguilar-Osorio G."/>
            <person name="Amillis S."/>
            <person name="Uchima C.A."/>
            <person name="Anderluh G."/>
            <person name="Asadollahi M."/>
            <person name="Askin M."/>
            <person name="Barry K."/>
            <person name="Battaglia E."/>
            <person name="Bayram O."/>
            <person name="Benocci T."/>
            <person name="Braus-Stromeyer S.A."/>
            <person name="Caldana C."/>
            <person name="Canovas D."/>
            <person name="Cerqueira G.C."/>
            <person name="Chen F."/>
            <person name="Chen W."/>
            <person name="Choi C."/>
            <person name="Clum A."/>
            <person name="Dos Santos R.A."/>
            <person name="Damasio A.R."/>
            <person name="Diallinas G."/>
            <person name="Emri T."/>
            <person name="Fekete E."/>
            <person name="Flipphi M."/>
            <person name="Freyberg S."/>
            <person name="Gallo A."/>
            <person name="Gournas C."/>
            <person name="Habgood R."/>
            <person name="Hainaut M."/>
            <person name="Harispe M.L."/>
            <person name="Henrissat B."/>
            <person name="Hilden K.S."/>
            <person name="Hope R."/>
            <person name="Hossain A."/>
            <person name="Karabika E."/>
            <person name="Karaffa L."/>
            <person name="Karanyi Z."/>
            <person name="Krasevec N."/>
            <person name="Kuo A."/>
            <person name="Kusch H."/>
            <person name="LaButti K."/>
            <person name="Lagendijk E.L."/>
            <person name="Lapidus A."/>
            <person name="Levasseur A."/>
            <person name="Lindquist E."/>
            <person name="Lipzen A."/>
            <person name="Logrieco A.F."/>
            <person name="MacCabe A."/>
            <person name="Maekelae M.R."/>
            <person name="Malavazi I."/>
            <person name="Melin P."/>
            <person name="Meyer V."/>
            <person name="Mielnichuk N."/>
            <person name="Miskei M."/>
            <person name="Molnar A.P."/>
            <person name="Mule G."/>
            <person name="Ngan C.Y."/>
            <person name="Orejas M."/>
            <person name="Orosz E."/>
            <person name="Ouedraogo J.P."/>
            <person name="Overkamp K.M."/>
            <person name="Park H.-S."/>
            <person name="Perrone G."/>
            <person name="Piumi F."/>
            <person name="Punt P.J."/>
            <person name="Ram A.F."/>
            <person name="Ramon A."/>
            <person name="Rauscher S."/>
            <person name="Record E."/>
            <person name="Riano-Pachon D.M."/>
            <person name="Robert V."/>
            <person name="Roehrig J."/>
            <person name="Ruller R."/>
            <person name="Salamov A."/>
            <person name="Salih N.S."/>
            <person name="Samson R.A."/>
            <person name="Sandor E."/>
            <person name="Sanguinetti M."/>
            <person name="Schuetze T."/>
            <person name="Sepcic K."/>
            <person name="Shelest E."/>
            <person name="Sherlock G."/>
            <person name="Sophianopoulou V."/>
            <person name="Squina F.M."/>
            <person name="Sun H."/>
            <person name="Susca A."/>
            <person name="Todd R.B."/>
            <person name="Tsang A."/>
            <person name="Unkles S.E."/>
            <person name="van de Wiele N."/>
            <person name="van Rossen-Uffink D."/>
            <person name="Oliveira J.V."/>
            <person name="Vesth T.C."/>
            <person name="Visser J."/>
            <person name="Yu J.-H."/>
            <person name="Zhou M."/>
            <person name="Andersen M.R."/>
            <person name="Archer D.B."/>
            <person name="Baker S.E."/>
            <person name="Benoit I."/>
            <person name="Brakhage A.A."/>
            <person name="Braus G.H."/>
            <person name="Fischer R."/>
            <person name="Frisvad J.C."/>
            <person name="Goldman G.H."/>
            <person name="Houbraken J."/>
            <person name="Oakley B."/>
            <person name="Pocsi I."/>
            <person name="Scazzocchio C."/>
            <person name="Seiboth B."/>
            <person name="vanKuyk P.A."/>
            <person name="Wortman J."/>
            <person name="Dyer P.S."/>
            <person name="Grigoriev I.V."/>
        </authorList>
    </citation>
    <scope>NUCLEOTIDE SEQUENCE [LARGE SCALE GENOMIC DNA]</scope>
    <source>
        <strain evidence="3">CBS 583.65</strain>
    </source>
</reference>
<protein>
    <submittedName>
        <fullName evidence="2">Uncharacterized protein</fullName>
    </submittedName>
</protein>
<feature type="compositionally biased region" description="Gly residues" evidence="1">
    <location>
        <begin position="204"/>
        <end position="213"/>
    </location>
</feature>
<dbReference type="GeneID" id="63732142"/>
<evidence type="ECO:0000313" key="2">
    <source>
        <dbReference type="EMBL" id="OJJ04476.1"/>
    </source>
</evidence>
<dbReference type="Proteomes" id="UP000184073">
    <property type="component" value="Unassembled WGS sequence"/>
</dbReference>
<feature type="region of interest" description="Disordered" evidence="1">
    <location>
        <begin position="193"/>
        <end position="213"/>
    </location>
</feature>
<dbReference type="RefSeq" id="XP_040670238.1">
    <property type="nucleotide sequence ID" value="XM_040816631.1"/>
</dbReference>
<feature type="compositionally biased region" description="Polar residues" evidence="1">
    <location>
        <begin position="89"/>
        <end position="108"/>
    </location>
</feature>
<dbReference type="OrthoDB" id="4508069at2759"/>